<keyword evidence="9" id="KW-1185">Reference proteome</keyword>
<dbReference type="InterPro" id="IPR011766">
    <property type="entry name" value="TPP_enzyme_TPP-bd"/>
</dbReference>
<name>A0A839UKM6_9HYPH</name>
<dbReference type="GO" id="GO:0003984">
    <property type="term" value="F:acetolactate synthase activity"/>
    <property type="evidence" value="ECO:0007669"/>
    <property type="project" value="UniProtKB-EC"/>
</dbReference>
<sequence>MNGADVIAEILKREGVEYLTCFPHSEIIDSASAVGIRPILARTERGAVHIADGYARMENGRKMVATTMQYGPGVENAFGAVAQAFGDNVPVLCLPTGYQRAQQGVLPNFQASTSFAPVTKSSVLVNSTARIAQIMQHAFLQLRNGKAGPVLIETPTDLLVETVEPGADNYISVARSAPHADPAEIAILSDYISKARSPVILAGQGIFYADACAELLALAEMLQIPVMTTLNGKSAFPENHALALGTAASAHPWTVDHFLLKSDLIIGLGTSFTKSDYLAPIPDGKTLIQIVNNEGDLGKDYPISLGVVGDAKAVIGQLISHLAHLLQDRQSGSASIVSEIRQVRDAFFEAWMPLLTSGEEPINPYRVVWELDKLVDKTTTVVTHDAGSPRDQILPFYEAIVPHGYVGWGKTTQLGLGMPLMMGAKLARPDWLCINVMGDAAFGMIGMEFETAVRCNLPIMTIVLKNSVMGGYTRYLPIASDKHDIHVLSGDYAAVARALGGYAEEVSDPNALRNAMVRCIEQAMAGRPALLQVITGEETRFAKGQLGIAPSGYRQ</sequence>
<feature type="domain" description="Thiamine pyrophosphate enzyme TPP-binding" evidence="6">
    <location>
        <begin position="387"/>
        <end position="533"/>
    </location>
</feature>
<proteinExistence type="inferred from homology"/>
<feature type="domain" description="Thiamine pyrophosphate enzyme N-terminal TPP-binding" evidence="7">
    <location>
        <begin position="1"/>
        <end position="104"/>
    </location>
</feature>
<dbReference type="RefSeq" id="WP_183664888.1">
    <property type="nucleotide sequence ID" value="NZ_JACHXN010000028.1"/>
</dbReference>
<evidence type="ECO:0000256" key="3">
    <source>
        <dbReference type="ARBA" id="ARBA00023052"/>
    </source>
</evidence>
<dbReference type="EC" id="2.2.1.6" evidence="8"/>
<feature type="domain" description="Thiamine pyrophosphate enzyme central" evidence="5">
    <location>
        <begin position="189"/>
        <end position="318"/>
    </location>
</feature>
<dbReference type="Gene3D" id="3.40.50.1220">
    <property type="entry name" value="TPP-binding domain"/>
    <property type="match status" value="1"/>
</dbReference>
<keyword evidence="3 4" id="KW-0786">Thiamine pyrophosphate</keyword>
<reference evidence="8 9" key="1">
    <citation type="submission" date="2020-08" db="EMBL/GenBank/DDBJ databases">
        <title>Genomic Encyclopedia of Type Strains, Phase III (KMG-III): the genomes of soil and plant-associated and newly described type strains.</title>
        <authorList>
            <person name="Whitman W."/>
        </authorList>
    </citation>
    <scope>NUCLEOTIDE SEQUENCE [LARGE SCALE GENOMIC DNA]</scope>
    <source>
        <strain evidence="8 9">CECT 7015</strain>
    </source>
</reference>
<dbReference type="AlphaFoldDB" id="A0A839UKM6"/>
<evidence type="ECO:0000313" key="9">
    <source>
        <dbReference type="Proteomes" id="UP000554520"/>
    </source>
</evidence>
<comment type="similarity">
    <text evidence="2 4">Belongs to the TPP enzyme family.</text>
</comment>
<dbReference type="PROSITE" id="PS00187">
    <property type="entry name" value="TPP_ENZYMES"/>
    <property type="match status" value="1"/>
</dbReference>
<dbReference type="InterPro" id="IPR012001">
    <property type="entry name" value="Thiamin_PyroP_enz_TPP-bd_dom"/>
</dbReference>
<dbReference type="Proteomes" id="UP000554520">
    <property type="component" value="Unassembled WGS sequence"/>
</dbReference>
<evidence type="ECO:0000259" key="7">
    <source>
        <dbReference type="Pfam" id="PF02776"/>
    </source>
</evidence>
<gene>
    <name evidence="8" type="ORF">FHS21_005623</name>
</gene>
<dbReference type="GO" id="GO:0050660">
    <property type="term" value="F:flavin adenine dinucleotide binding"/>
    <property type="evidence" value="ECO:0007669"/>
    <property type="project" value="TreeGrafter"/>
</dbReference>
<dbReference type="Pfam" id="PF02775">
    <property type="entry name" value="TPP_enzyme_C"/>
    <property type="match status" value="1"/>
</dbReference>
<evidence type="ECO:0000256" key="1">
    <source>
        <dbReference type="ARBA" id="ARBA00001964"/>
    </source>
</evidence>
<dbReference type="InterPro" id="IPR029035">
    <property type="entry name" value="DHS-like_NAD/FAD-binding_dom"/>
</dbReference>
<dbReference type="InterPro" id="IPR045229">
    <property type="entry name" value="TPP_enz"/>
</dbReference>
<comment type="caution">
    <text evidence="8">The sequence shown here is derived from an EMBL/GenBank/DDBJ whole genome shotgun (WGS) entry which is preliminary data.</text>
</comment>
<dbReference type="PANTHER" id="PTHR18968">
    <property type="entry name" value="THIAMINE PYROPHOSPHATE ENZYMES"/>
    <property type="match status" value="1"/>
</dbReference>
<dbReference type="Pfam" id="PF02776">
    <property type="entry name" value="TPP_enzyme_N"/>
    <property type="match status" value="1"/>
</dbReference>
<dbReference type="CDD" id="cd07035">
    <property type="entry name" value="TPP_PYR_POX_like"/>
    <property type="match status" value="1"/>
</dbReference>
<dbReference type="InterPro" id="IPR012000">
    <property type="entry name" value="Thiamin_PyroP_enz_cen_dom"/>
</dbReference>
<accession>A0A839UKM6</accession>
<comment type="cofactor">
    <cofactor evidence="1">
        <name>thiamine diphosphate</name>
        <dbReference type="ChEBI" id="CHEBI:58937"/>
    </cofactor>
</comment>
<dbReference type="GO" id="GO:0009097">
    <property type="term" value="P:isoleucine biosynthetic process"/>
    <property type="evidence" value="ECO:0007669"/>
    <property type="project" value="TreeGrafter"/>
</dbReference>
<dbReference type="EMBL" id="JACHXN010000028">
    <property type="protein sequence ID" value="MBB3149171.1"/>
    <property type="molecule type" value="Genomic_DNA"/>
</dbReference>
<evidence type="ECO:0000313" key="8">
    <source>
        <dbReference type="EMBL" id="MBB3149171.1"/>
    </source>
</evidence>
<dbReference type="GO" id="GO:0030976">
    <property type="term" value="F:thiamine pyrophosphate binding"/>
    <property type="evidence" value="ECO:0007669"/>
    <property type="project" value="InterPro"/>
</dbReference>
<dbReference type="GO" id="GO:0000287">
    <property type="term" value="F:magnesium ion binding"/>
    <property type="evidence" value="ECO:0007669"/>
    <property type="project" value="InterPro"/>
</dbReference>
<dbReference type="PANTHER" id="PTHR18968:SF13">
    <property type="entry name" value="ACETOLACTATE SYNTHASE CATALYTIC SUBUNIT, MITOCHONDRIAL"/>
    <property type="match status" value="1"/>
</dbReference>
<dbReference type="SUPFAM" id="SSF52518">
    <property type="entry name" value="Thiamin diphosphate-binding fold (THDP-binding)"/>
    <property type="match status" value="2"/>
</dbReference>
<organism evidence="8 9">
    <name type="scientific">Phyllobacterium trifolii</name>
    <dbReference type="NCBI Taxonomy" id="300193"/>
    <lineage>
        <taxon>Bacteria</taxon>
        <taxon>Pseudomonadati</taxon>
        <taxon>Pseudomonadota</taxon>
        <taxon>Alphaproteobacteria</taxon>
        <taxon>Hyphomicrobiales</taxon>
        <taxon>Phyllobacteriaceae</taxon>
        <taxon>Phyllobacterium</taxon>
    </lineage>
</organism>
<dbReference type="Gene3D" id="3.40.50.970">
    <property type="match status" value="2"/>
</dbReference>
<evidence type="ECO:0000256" key="4">
    <source>
        <dbReference type="RuleBase" id="RU362132"/>
    </source>
</evidence>
<dbReference type="InterPro" id="IPR000399">
    <property type="entry name" value="TPP-bd_CS"/>
</dbReference>
<evidence type="ECO:0000256" key="2">
    <source>
        <dbReference type="ARBA" id="ARBA00007812"/>
    </source>
</evidence>
<dbReference type="InterPro" id="IPR029061">
    <property type="entry name" value="THDP-binding"/>
</dbReference>
<evidence type="ECO:0000259" key="5">
    <source>
        <dbReference type="Pfam" id="PF00205"/>
    </source>
</evidence>
<dbReference type="Pfam" id="PF00205">
    <property type="entry name" value="TPP_enzyme_M"/>
    <property type="match status" value="1"/>
</dbReference>
<dbReference type="SUPFAM" id="SSF52467">
    <property type="entry name" value="DHS-like NAD/FAD-binding domain"/>
    <property type="match status" value="1"/>
</dbReference>
<dbReference type="GO" id="GO:0009099">
    <property type="term" value="P:L-valine biosynthetic process"/>
    <property type="evidence" value="ECO:0007669"/>
    <property type="project" value="TreeGrafter"/>
</dbReference>
<dbReference type="NCBIfam" id="NF004807">
    <property type="entry name" value="PRK06154.1"/>
    <property type="match status" value="1"/>
</dbReference>
<protein>
    <submittedName>
        <fullName evidence="8">Acetolactate synthase-1/2/3 large subunit</fullName>
        <ecNumber evidence="8">2.2.1.6</ecNumber>
    </submittedName>
</protein>
<evidence type="ECO:0000259" key="6">
    <source>
        <dbReference type="Pfam" id="PF02775"/>
    </source>
</evidence>
<keyword evidence="8" id="KW-0808">Transferase</keyword>
<dbReference type="GO" id="GO:0005948">
    <property type="term" value="C:acetolactate synthase complex"/>
    <property type="evidence" value="ECO:0007669"/>
    <property type="project" value="TreeGrafter"/>
</dbReference>